<comment type="similarity">
    <text evidence="3">Belongs to the acyl-CoA dehydrogenase family.</text>
</comment>
<dbReference type="NCBIfam" id="NF007000">
    <property type="entry name" value="PRK09463.1"/>
    <property type="match status" value="1"/>
</dbReference>
<evidence type="ECO:0000256" key="6">
    <source>
        <dbReference type="ARBA" id="ARBA00020144"/>
    </source>
</evidence>
<evidence type="ECO:0000256" key="10">
    <source>
        <dbReference type="ARBA" id="ARBA00047882"/>
    </source>
</evidence>
<evidence type="ECO:0000256" key="11">
    <source>
        <dbReference type="ARBA" id="ARBA00049247"/>
    </source>
</evidence>
<evidence type="ECO:0000259" key="14">
    <source>
        <dbReference type="Pfam" id="PF02771"/>
    </source>
</evidence>
<sequence length="829" mass="90052">MIWWFIALLPPLAVALAYGRAPLFAWAGVGLVWLAAAGWAGGWAPAAIVAALVVFAAVMAVFLLRPVRRALVTAPVFRAFRAALPSMSQTERDALEAGTVWWEGELFRGAPAWSKLLAYPWPKLTAEERAFLDNETGELCRLTNDWQDNLRQDLSPEVWQYIKDKGFLGMIIPKEYGGKGFSAYAHSQVVTKLSTRASAPAITVMVPNSLGPAELLLHYGTPEQKSHYLPRLAKGLEIPAFALTSPWAGSDAASIPDAGVVCKGQWQGREVLGMRVSFDKRYITLAPVCTVFGLAFRLYDPDGLLGKEPDLGITCALVPAEHPGVDTGRRHFPLNGIWMNGPVRGKDVFMPLEFIIGGPKMAGQGWRMLMECLAAGRSISLPGSNTGMQKMTARAVGAYARVRYQFKTAIGRFEGVEEALTRIGANTYLSDAARVMTAGAIDLGEKPSVVSAIVKYHVTERARQTVNDGMDVVGGKGICLGPQNMLGRAYQQIPVGITVEGANILTRSLILFGQGAIRCHPYVLDEMHAAQAKDLAAFDEALWGHVGYTVSNAARALVMGLTGSHFVAAPDNIAPETRRYYQQLTRFSAAFAFLSDISMGTMGGALKRKEKLSARLGDILSLMYLASAVLRRYEAEGRQAADAPLMHWAIWDCMFKAQNAFEGVIANFPNKLFATLLRRIVVFPLGRPYVVPSDQLGHEVAKLLIEPSATRDRLTSDVYLASDVEEPIGALEAALVATIAAEPIEAKVRHAQKEGRFEPGLMIGGGVDAVWQRAQEAGVITADEFALLKRRGELRDKVIRVDDFPYDFGLRAALAQIEPQASASVKAAA</sequence>
<keyword evidence="12" id="KW-0472">Membrane</keyword>
<dbReference type="SUPFAM" id="SSF56645">
    <property type="entry name" value="Acyl-CoA dehydrogenase NM domain-like"/>
    <property type="match status" value="1"/>
</dbReference>
<dbReference type="Gene3D" id="2.40.110.10">
    <property type="entry name" value="Butyryl-CoA Dehydrogenase, subunit A, domain 2"/>
    <property type="match status" value="1"/>
</dbReference>
<dbReference type="GO" id="GO:0004466">
    <property type="term" value="F:long-chain fatty acyl-CoA dehydrogenase activity"/>
    <property type="evidence" value="ECO:0007669"/>
    <property type="project" value="UniProtKB-EC"/>
</dbReference>
<keyword evidence="7" id="KW-0285">Flavoprotein</keyword>
<dbReference type="FunFam" id="1.10.540.10:FF:000004">
    <property type="entry name" value="Acyl-CoA dehydrogenase"/>
    <property type="match status" value="1"/>
</dbReference>
<evidence type="ECO:0000256" key="5">
    <source>
        <dbReference type="ARBA" id="ARBA00012040"/>
    </source>
</evidence>
<evidence type="ECO:0000313" key="16">
    <source>
        <dbReference type="EMBL" id="SIP87626.1"/>
    </source>
</evidence>
<dbReference type="Gene3D" id="1.20.140.10">
    <property type="entry name" value="Butyryl-CoA Dehydrogenase, subunit A, domain 3"/>
    <property type="match status" value="1"/>
</dbReference>
<accession>A0A1N6N6E5</accession>
<evidence type="ECO:0000256" key="3">
    <source>
        <dbReference type="ARBA" id="ARBA00009347"/>
    </source>
</evidence>
<feature type="transmembrane region" description="Helical" evidence="12">
    <location>
        <begin position="282"/>
        <end position="299"/>
    </location>
</feature>
<dbReference type="Gene3D" id="1.10.540.10">
    <property type="entry name" value="Acyl-CoA dehydrogenase/oxidase, N-terminal domain"/>
    <property type="match status" value="1"/>
</dbReference>
<organism evidence="16 17">
    <name type="scientific">Aromatoleum tolulyticum</name>
    <dbReference type="NCBI Taxonomy" id="34027"/>
    <lineage>
        <taxon>Bacteria</taxon>
        <taxon>Pseudomonadati</taxon>
        <taxon>Pseudomonadota</taxon>
        <taxon>Betaproteobacteria</taxon>
        <taxon>Rhodocyclales</taxon>
        <taxon>Rhodocyclaceae</taxon>
        <taxon>Aromatoleum</taxon>
    </lineage>
</organism>
<keyword evidence="17" id="KW-1185">Reference proteome</keyword>
<dbReference type="UniPathway" id="UPA00659"/>
<comment type="catalytic activity">
    <reaction evidence="11">
        <text>a long-chain 2,3-saturated fatty acyl-CoA + oxidized [electron-transfer flavoprotein] + H(+) = a long-chain (2E)-enoyl-CoA + reduced [electron-transfer flavoprotein]</text>
        <dbReference type="Rhea" id="RHEA:17721"/>
        <dbReference type="Rhea" id="RHEA-COMP:10685"/>
        <dbReference type="Rhea" id="RHEA-COMP:10686"/>
        <dbReference type="ChEBI" id="CHEBI:15378"/>
        <dbReference type="ChEBI" id="CHEBI:57692"/>
        <dbReference type="ChEBI" id="CHEBI:58307"/>
        <dbReference type="ChEBI" id="CHEBI:83721"/>
        <dbReference type="ChEBI" id="CHEBI:83727"/>
        <dbReference type="EC" id="1.3.8.8"/>
    </reaction>
</comment>
<evidence type="ECO:0000313" key="17">
    <source>
        <dbReference type="Proteomes" id="UP000186819"/>
    </source>
</evidence>
<dbReference type="PANTHER" id="PTHR48083:SF33">
    <property type="entry name" value="ACYL-COENZYME A DEHYDROGENASE"/>
    <property type="match status" value="1"/>
</dbReference>
<keyword evidence="9" id="KW-0560">Oxidoreductase</keyword>
<dbReference type="GO" id="GO:0050660">
    <property type="term" value="F:flavin adenine dinucleotide binding"/>
    <property type="evidence" value="ECO:0007669"/>
    <property type="project" value="InterPro"/>
</dbReference>
<comment type="catalytic activity">
    <reaction evidence="10">
        <text>a medium-chain 2,3-saturated fatty acyl-CoA + oxidized [electron-transfer flavoprotein] + H(+) = a medium-chain (2E)-enoyl-CoA + reduced [electron-transfer flavoprotein]</text>
        <dbReference type="Rhea" id="RHEA:14477"/>
        <dbReference type="Rhea" id="RHEA-COMP:10685"/>
        <dbReference type="Rhea" id="RHEA-COMP:10686"/>
        <dbReference type="ChEBI" id="CHEBI:15378"/>
        <dbReference type="ChEBI" id="CHEBI:57692"/>
        <dbReference type="ChEBI" id="CHEBI:58307"/>
        <dbReference type="ChEBI" id="CHEBI:83723"/>
        <dbReference type="ChEBI" id="CHEBI:83726"/>
        <dbReference type="EC" id="1.3.8.7"/>
    </reaction>
</comment>
<dbReference type="STRING" id="34027.SAMN05421829_101119"/>
<protein>
    <recommendedName>
        <fullName evidence="6">Acyl-coenzyme A dehydrogenase</fullName>
        <ecNumber evidence="4">1.3.8.7</ecNumber>
        <ecNumber evidence="5">1.3.8.8</ecNumber>
    </recommendedName>
</protein>
<dbReference type="NCBIfam" id="NF009586">
    <property type="entry name" value="PRK13026.1"/>
    <property type="match status" value="1"/>
</dbReference>
<dbReference type="InterPro" id="IPR037069">
    <property type="entry name" value="AcylCoA_DH/ox_N_sf"/>
</dbReference>
<evidence type="ECO:0000256" key="4">
    <source>
        <dbReference type="ARBA" id="ARBA00012033"/>
    </source>
</evidence>
<dbReference type="FunFam" id="1.20.140.10:FF:000009">
    <property type="entry name" value="Acyl-CoA dehydrogenase"/>
    <property type="match status" value="1"/>
</dbReference>
<keyword evidence="8" id="KW-0274">FAD</keyword>
<dbReference type="Pfam" id="PF00441">
    <property type="entry name" value="Acyl-CoA_dh_1"/>
    <property type="match status" value="1"/>
</dbReference>
<dbReference type="InterPro" id="IPR036250">
    <property type="entry name" value="AcylCo_DH-like_C"/>
</dbReference>
<dbReference type="InterPro" id="IPR046373">
    <property type="entry name" value="Acyl-CoA_Oxase/DH_mid-dom_sf"/>
</dbReference>
<dbReference type="AlphaFoldDB" id="A0A1N6N6E5"/>
<dbReference type="InterPro" id="IPR050741">
    <property type="entry name" value="Acyl-CoA_dehydrogenase"/>
</dbReference>
<evidence type="ECO:0000256" key="9">
    <source>
        <dbReference type="ARBA" id="ARBA00023002"/>
    </source>
</evidence>
<evidence type="ECO:0000256" key="8">
    <source>
        <dbReference type="ARBA" id="ARBA00022827"/>
    </source>
</evidence>
<evidence type="ECO:0000256" key="2">
    <source>
        <dbReference type="ARBA" id="ARBA00005005"/>
    </source>
</evidence>
<feature type="domain" description="Acyl-CoA dehydrogenase/oxidase N-terminal" evidence="14">
    <location>
        <begin position="143"/>
        <end position="235"/>
    </location>
</feature>
<feature type="transmembrane region" description="Helical" evidence="12">
    <location>
        <begin position="43"/>
        <end position="64"/>
    </location>
</feature>
<dbReference type="InterPro" id="IPR009075">
    <property type="entry name" value="AcylCo_DH/oxidase_C"/>
</dbReference>
<dbReference type="InterPro" id="IPR013786">
    <property type="entry name" value="AcylCoA_DH/ox_N"/>
</dbReference>
<dbReference type="EC" id="1.3.8.8" evidence="5"/>
<dbReference type="Pfam" id="PF09317">
    <property type="entry name" value="ACDH_C"/>
    <property type="match status" value="1"/>
</dbReference>
<dbReference type="Proteomes" id="UP000186819">
    <property type="component" value="Unassembled WGS sequence"/>
</dbReference>
<dbReference type="GO" id="GO:0005737">
    <property type="term" value="C:cytoplasm"/>
    <property type="evidence" value="ECO:0007669"/>
    <property type="project" value="TreeGrafter"/>
</dbReference>
<dbReference type="EC" id="1.3.8.7" evidence="4"/>
<dbReference type="InterPro" id="IPR009100">
    <property type="entry name" value="AcylCoA_DH/oxidase_NM_dom_sf"/>
</dbReference>
<evidence type="ECO:0000259" key="13">
    <source>
        <dbReference type="Pfam" id="PF00441"/>
    </source>
</evidence>
<dbReference type="GO" id="GO:0033539">
    <property type="term" value="P:fatty acid beta-oxidation using acyl-CoA dehydrogenase"/>
    <property type="evidence" value="ECO:0007669"/>
    <property type="project" value="InterPro"/>
</dbReference>
<evidence type="ECO:0000256" key="1">
    <source>
        <dbReference type="ARBA" id="ARBA00001974"/>
    </source>
</evidence>
<dbReference type="PANTHER" id="PTHR48083">
    <property type="entry name" value="MEDIUM-CHAIN SPECIFIC ACYL-COA DEHYDROGENASE, MITOCHONDRIAL-RELATED"/>
    <property type="match status" value="1"/>
</dbReference>
<dbReference type="InterPro" id="IPR015396">
    <property type="entry name" value="FadE_C"/>
</dbReference>
<comment type="cofactor">
    <cofactor evidence="1">
        <name>FAD</name>
        <dbReference type="ChEBI" id="CHEBI:57692"/>
    </cofactor>
</comment>
<keyword evidence="12" id="KW-0812">Transmembrane</keyword>
<feature type="domain" description="Acyl-CoA dehydrogenase C-terminal bacterial-type" evidence="15">
    <location>
        <begin position="517"/>
        <end position="804"/>
    </location>
</feature>
<dbReference type="Pfam" id="PF02771">
    <property type="entry name" value="Acyl-CoA_dh_N"/>
    <property type="match status" value="1"/>
</dbReference>
<name>A0A1N6N6E5_9RHOO</name>
<dbReference type="SUPFAM" id="SSF47203">
    <property type="entry name" value="Acyl-CoA dehydrogenase C-terminal domain-like"/>
    <property type="match status" value="1"/>
</dbReference>
<evidence type="ECO:0000259" key="15">
    <source>
        <dbReference type="Pfam" id="PF09317"/>
    </source>
</evidence>
<evidence type="ECO:0000256" key="12">
    <source>
        <dbReference type="SAM" id="Phobius"/>
    </source>
</evidence>
<reference evidence="17" key="1">
    <citation type="submission" date="2017-01" db="EMBL/GenBank/DDBJ databases">
        <authorList>
            <person name="Varghese N."/>
            <person name="Submissions S."/>
        </authorList>
    </citation>
    <scope>NUCLEOTIDE SEQUENCE [LARGE SCALE GENOMIC DNA]</scope>
    <source>
        <strain evidence="17">ATCC 51758</strain>
    </source>
</reference>
<dbReference type="GO" id="GO:0070991">
    <property type="term" value="F:medium-chain fatty acyl-CoA dehydrogenase activity"/>
    <property type="evidence" value="ECO:0007669"/>
    <property type="project" value="UniProtKB-EC"/>
</dbReference>
<keyword evidence="12" id="KW-1133">Transmembrane helix</keyword>
<evidence type="ECO:0000256" key="7">
    <source>
        <dbReference type="ARBA" id="ARBA00022630"/>
    </source>
</evidence>
<feature type="domain" description="Acyl-CoA dehydrogenase/oxidase C-terminal" evidence="13">
    <location>
        <begin position="363"/>
        <end position="510"/>
    </location>
</feature>
<comment type="pathway">
    <text evidence="2">Lipid metabolism; fatty acid beta-oxidation.</text>
</comment>
<dbReference type="RefSeq" id="WP_076600162.1">
    <property type="nucleotide sequence ID" value="NZ_FTMD01000001.1"/>
</dbReference>
<gene>
    <name evidence="16" type="ORF">SAMN05421829_101119</name>
</gene>
<dbReference type="EMBL" id="FTMD01000001">
    <property type="protein sequence ID" value="SIP87626.1"/>
    <property type="molecule type" value="Genomic_DNA"/>
</dbReference>
<dbReference type="OrthoDB" id="9802447at2"/>
<proteinExistence type="inferred from homology"/>